<dbReference type="GO" id="GO:0003979">
    <property type="term" value="F:UDP-glucose 6-dehydrogenase activity"/>
    <property type="evidence" value="ECO:0007669"/>
    <property type="project" value="UniProtKB-EC"/>
</dbReference>
<comment type="catalytic activity">
    <reaction evidence="7 8">
        <text>UDP-alpha-D-glucose + 2 NAD(+) + H2O = UDP-alpha-D-glucuronate + 2 NADH + 3 H(+)</text>
        <dbReference type="Rhea" id="RHEA:23596"/>
        <dbReference type="ChEBI" id="CHEBI:15377"/>
        <dbReference type="ChEBI" id="CHEBI:15378"/>
        <dbReference type="ChEBI" id="CHEBI:57540"/>
        <dbReference type="ChEBI" id="CHEBI:57945"/>
        <dbReference type="ChEBI" id="CHEBI:58052"/>
        <dbReference type="ChEBI" id="CHEBI:58885"/>
        <dbReference type="EC" id="1.1.1.22"/>
    </reaction>
</comment>
<dbReference type="InterPro" id="IPR036220">
    <property type="entry name" value="UDP-Glc/GDP-Man_DH_C_sf"/>
</dbReference>
<feature type="binding site" evidence="11">
    <location>
        <position position="30"/>
    </location>
    <ligand>
        <name>NAD(+)</name>
        <dbReference type="ChEBI" id="CHEBI:57540"/>
    </ligand>
</feature>
<dbReference type="InterPro" id="IPR014026">
    <property type="entry name" value="UDP-Glc/GDP-Man_DH_dimer"/>
</dbReference>
<dbReference type="Gene3D" id="3.40.50.720">
    <property type="entry name" value="NAD(P)-binding Rossmann-like Domain"/>
    <property type="match status" value="2"/>
</dbReference>
<dbReference type="PANTHER" id="PTHR43750:SF3">
    <property type="entry name" value="UDP-GLUCOSE 6-DEHYDROGENASE TUAD"/>
    <property type="match status" value="1"/>
</dbReference>
<evidence type="ECO:0000313" key="13">
    <source>
        <dbReference type="EMBL" id="TFI57379.1"/>
    </source>
</evidence>
<evidence type="ECO:0000259" key="12">
    <source>
        <dbReference type="SMART" id="SM00984"/>
    </source>
</evidence>
<evidence type="ECO:0000256" key="8">
    <source>
        <dbReference type="PIRNR" id="PIRNR000124"/>
    </source>
</evidence>
<dbReference type="InterPro" id="IPR036291">
    <property type="entry name" value="NAD(P)-bd_dom_sf"/>
</dbReference>
<dbReference type="SUPFAM" id="SSF52413">
    <property type="entry name" value="UDP-glucose/GDP-mannose dehydrogenase C-terminal domain"/>
    <property type="match status" value="1"/>
</dbReference>
<dbReference type="GO" id="GO:0051287">
    <property type="term" value="F:NAD binding"/>
    <property type="evidence" value="ECO:0007669"/>
    <property type="project" value="InterPro"/>
</dbReference>
<proteinExistence type="inferred from homology"/>
<dbReference type="EC" id="1.1.1.22" evidence="3 8"/>
<dbReference type="RefSeq" id="WP_135088396.1">
    <property type="nucleotide sequence ID" value="NZ_SPDV01000032.1"/>
</dbReference>
<feature type="binding site" evidence="10">
    <location>
        <position position="260"/>
    </location>
    <ligand>
        <name>substrate</name>
    </ligand>
</feature>
<comment type="similarity">
    <text evidence="2 8">Belongs to the UDP-glucose/GDP-mannose dehydrogenase family.</text>
</comment>
<dbReference type="SUPFAM" id="SSF48179">
    <property type="entry name" value="6-phosphogluconate dehydrogenase C-terminal domain-like"/>
    <property type="match status" value="1"/>
</dbReference>
<feature type="binding site" evidence="11">
    <location>
        <position position="35"/>
    </location>
    <ligand>
        <name>NAD(+)</name>
        <dbReference type="ChEBI" id="CHEBI:57540"/>
    </ligand>
</feature>
<feature type="binding site" evidence="10">
    <location>
        <begin position="252"/>
        <end position="256"/>
    </location>
    <ligand>
        <name>substrate</name>
    </ligand>
</feature>
<feature type="binding site" evidence="10">
    <location>
        <position position="207"/>
    </location>
    <ligand>
        <name>substrate</name>
    </ligand>
</feature>
<dbReference type="OrthoDB" id="9803238at2"/>
<dbReference type="PROSITE" id="PS51257">
    <property type="entry name" value="PROKAR_LIPOPROTEIN"/>
    <property type="match status" value="1"/>
</dbReference>
<dbReference type="Proteomes" id="UP000298213">
    <property type="component" value="Unassembled WGS sequence"/>
</dbReference>
<dbReference type="EMBL" id="SPDV01000032">
    <property type="protein sequence ID" value="TFI57379.1"/>
    <property type="molecule type" value="Genomic_DNA"/>
</dbReference>
<sequence>MRIAMIGTGYVGLVSGACFSDFGHDVVCVDKDQSKIDSLKQGIMPIYEPGLDRLVASNVKGGRLSFTTDLQEGVAGAEAIFIAVGTPSRRGDGHADLSYVFGAAREIAEALTGPAVIVTKSTVPVGTGDEVERILREVRPDARAWVVSNPEFLREGAAIEDFKRPDRIVVGIDDEEAAEVMREVYRPLYLNKAPLLFTGRRTAELTKYAANAFLATKITFINEIADLCEIVGADVQDVSRGIGLDNRIGPKFLHAGPGYGGSCFPKDTLALLKTAEDYQTPLRIVESVVTVNEARKRAMGRKVIQALGGDARGAAVALLGLTFKPNTDDMRDAPSLSIVQALQDAGANVRGYDPEGIEQARPLMPDVEFFESPYKAAEGADAVVLVTEWDVLRALDLTRLARTMKQPIFVDLRNVYPPAEVEEAGLRLHSVGRAQRS</sequence>
<dbReference type="SMART" id="SM00984">
    <property type="entry name" value="UDPG_MGDP_dh_C"/>
    <property type="match status" value="1"/>
</dbReference>
<evidence type="ECO:0000256" key="9">
    <source>
        <dbReference type="PIRSR" id="PIRSR500134-1"/>
    </source>
</evidence>
<dbReference type="InterPro" id="IPR017476">
    <property type="entry name" value="UDP-Glc/GDP-Man"/>
</dbReference>
<dbReference type="AlphaFoldDB" id="A0A4Y8ZRB6"/>
<feature type="domain" description="UDP-glucose/GDP-mannose dehydrogenase C-terminal" evidence="12">
    <location>
        <begin position="317"/>
        <end position="418"/>
    </location>
</feature>
<evidence type="ECO:0000256" key="2">
    <source>
        <dbReference type="ARBA" id="ARBA00006601"/>
    </source>
</evidence>
<evidence type="ECO:0000313" key="14">
    <source>
        <dbReference type="Proteomes" id="UP000298213"/>
    </source>
</evidence>
<evidence type="ECO:0000256" key="10">
    <source>
        <dbReference type="PIRSR" id="PIRSR500134-2"/>
    </source>
</evidence>
<dbReference type="PIRSF" id="PIRSF000124">
    <property type="entry name" value="UDPglc_GDPman_dh"/>
    <property type="match status" value="1"/>
</dbReference>
<name>A0A4Y8ZRB6_9SPHN</name>
<dbReference type="InterPro" id="IPR028357">
    <property type="entry name" value="UDPglc_DH_bac"/>
</dbReference>
<feature type="binding site" evidence="10">
    <location>
        <begin position="152"/>
        <end position="155"/>
    </location>
    <ligand>
        <name>substrate</name>
    </ligand>
</feature>
<dbReference type="Pfam" id="PF03720">
    <property type="entry name" value="UDPG_MGDP_dh_C"/>
    <property type="match status" value="1"/>
</dbReference>
<dbReference type="InterPro" id="IPR008927">
    <property type="entry name" value="6-PGluconate_DH-like_C_sf"/>
</dbReference>
<dbReference type="SUPFAM" id="SSF51735">
    <property type="entry name" value="NAD(P)-binding Rossmann-fold domains"/>
    <property type="match status" value="1"/>
</dbReference>
<evidence type="ECO:0000256" key="6">
    <source>
        <dbReference type="ARBA" id="ARBA00023027"/>
    </source>
</evidence>
<feature type="binding site" evidence="11">
    <location>
        <position position="331"/>
    </location>
    <ligand>
        <name>NAD(+)</name>
        <dbReference type="ChEBI" id="CHEBI:57540"/>
    </ligand>
</feature>
<dbReference type="Pfam" id="PF00984">
    <property type="entry name" value="UDPG_MGDP_dh"/>
    <property type="match status" value="1"/>
</dbReference>
<comment type="pathway">
    <text evidence="1">Nucleotide-sugar biosynthesis; UDP-alpha-D-glucuronate biosynthesis; UDP-alpha-D-glucuronate from UDP-alpha-D-glucose: step 1/1.</text>
</comment>
<evidence type="ECO:0000256" key="1">
    <source>
        <dbReference type="ARBA" id="ARBA00004701"/>
    </source>
</evidence>
<dbReference type="UniPathway" id="UPA00038">
    <property type="reaction ID" value="UER00491"/>
</dbReference>
<dbReference type="NCBIfam" id="TIGR03026">
    <property type="entry name" value="NDP-sugDHase"/>
    <property type="match status" value="1"/>
</dbReference>
<evidence type="ECO:0000256" key="5">
    <source>
        <dbReference type="ARBA" id="ARBA00023002"/>
    </source>
</evidence>
<keyword evidence="6 8" id="KW-0520">NAD</keyword>
<gene>
    <name evidence="13" type="ORF">E2493_15455</name>
</gene>
<evidence type="ECO:0000256" key="3">
    <source>
        <dbReference type="ARBA" id="ARBA00012954"/>
    </source>
</evidence>
<dbReference type="GO" id="GO:0006065">
    <property type="term" value="P:UDP-glucuronate biosynthetic process"/>
    <property type="evidence" value="ECO:0007669"/>
    <property type="project" value="UniProtKB-UniPathway"/>
</dbReference>
<accession>A0A4Y8ZRB6</accession>
<feature type="binding site" evidence="11">
    <location>
        <position position="122"/>
    </location>
    <ligand>
        <name>NAD(+)</name>
        <dbReference type="ChEBI" id="CHEBI:57540"/>
    </ligand>
</feature>
<feature type="active site" description="Nucleophile" evidence="9">
    <location>
        <position position="263"/>
    </location>
</feature>
<keyword evidence="5 8" id="KW-0560">Oxidoreductase</keyword>
<evidence type="ECO:0000256" key="11">
    <source>
        <dbReference type="PIRSR" id="PIRSR500134-3"/>
    </source>
</evidence>
<evidence type="ECO:0000256" key="4">
    <source>
        <dbReference type="ARBA" id="ARBA00015132"/>
    </source>
</evidence>
<protein>
    <recommendedName>
        <fullName evidence="4 8">UDP-glucose 6-dehydrogenase</fullName>
        <ecNumber evidence="3 8">1.1.1.22</ecNumber>
    </recommendedName>
</protein>
<dbReference type="InterPro" id="IPR001732">
    <property type="entry name" value="UDP-Glc/GDP-Man_DH_N"/>
</dbReference>
<dbReference type="InterPro" id="IPR014027">
    <property type="entry name" value="UDP-Glc/GDP-Man_DH_C"/>
</dbReference>
<dbReference type="Gene3D" id="1.20.5.100">
    <property type="entry name" value="Cytochrome c1, transmembrane anchor, C-terminal"/>
    <property type="match status" value="1"/>
</dbReference>
<dbReference type="PIRSF" id="PIRSF500134">
    <property type="entry name" value="UDPglc_DH_bac"/>
    <property type="match status" value="1"/>
</dbReference>
<feature type="binding site" evidence="10">
    <location>
        <position position="324"/>
    </location>
    <ligand>
        <name>substrate</name>
    </ligand>
</feature>
<keyword evidence="14" id="KW-1185">Reference proteome</keyword>
<feature type="binding site" evidence="11">
    <location>
        <position position="155"/>
    </location>
    <ligand>
        <name>NAD(+)</name>
        <dbReference type="ChEBI" id="CHEBI:57540"/>
    </ligand>
</feature>
<dbReference type="PANTHER" id="PTHR43750">
    <property type="entry name" value="UDP-GLUCOSE 6-DEHYDROGENASE TUAD"/>
    <property type="match status" value="1"/>
</dbReference>
<feature type="binding site" evidence="11">
    <location>
        <position position="86"/>
    </location>
    <ligand>
        <name>NAD(+)</name>
        <dbReference type="ChEBI" id="CHEBI:57540"/>
    </ligand>
</feature>
<comment type="caution">
    <text evidence="13">The sequence shown here is derived from an EMBL/GenBank/DDBJ whole genome shotgun (WGS) entry which is preliminary data.</text>
</comment>
<organism evidence="13 14">
    <name type="scientific">Sphingomonas parva</name>
    <dbReference type="NCBI Taxonomy" id="2555898"/>
    <lineage>
        <taxon>Bacteria</taxon>
        <taxon>Pseudomonadati</taxon>
        <taxon>Pseudomonadota</taxon>
        <taxon>Alphaproteobacteria</taxon>
        <taxon>Sphingomonadales</taxon>
        <taxon>Sphingomonadaceae</taxon>
        <taxon>Sphingomonas</taxon>
    </lineage>
</organism>
<feature type="binding site" evidence="11">
    <location>
        <position position="266"/>
    </location>
    <ligand>
        <name>NAD(+)</name>
        <dbReference type="ChEBI" id="CHEBI:57540"/>
    </ligand>
</feature>
<reference evidence="13 14" key="1">
    <citation type="submission" date="2019-03" db="EMBL/GenBank/DDBJ databases">
        <title>Genome sequence of Sphingomonas sp. 17J27-24.</title>
        <authorList>
            <person name="Kim M."/>
            <person name="Maeng S."/>
            <person name="Sathiyaraj S."/>
        </authorList>
    </citation>
    <scope>NUCLEOTIDE SEQUENCE [LARGE SCALE GENOMIC DNA]</scope>
    <source>
        <strain evidence="13 14">17J27-24</strain>
    </source>
</reference>
<evidence type="ECO:0000256" key="7">
    <source>
        <dbReference type="ARBA" id="ARBA00047473"/>
    </source>
</evidence>
<dbReference type="GO" id="GO:0000271">
    <property type="term" value="P:polysaccharide biosynthetic process"/>
    <property type="evidence" value="ECO:0007669"/>
    <property type="project" value="InterPro"/>
</dbReference>
<dbReference type="Pfam" id="PF03721">
    <property type="entry name" value="UDPG_MGDP_dh_N"/>
    <property type="match status" value="1"/>
</dbReference>